<gene>
    <name evidence="1" type="ORF">CP49_33185</name>
</gene>
<reference evidence="1 2" key="1">
    <citation type="submission" date="2014-03" db="EMBL/GenBank/DDBJ databases">
        <title>Bradyrhizobium valentinum sp. nov., isolated from effective nodules of Lupinus mariae-josephae, a lupine endemic of basic-lime soils in Eastern Spain.</title>
        <authorList>
            <person name="Duran D."/>
            <person name="Rey L."/>
            <person name="Navarro A."/>
            <person name="Busquets A."/>
            <person name="Imperial J."/>
            <person name="Ruiz-Argueso T."/>
        </authorList>
    </citation>
    <scope>NUCLEOTIDE SEQUENCE [LARGE SCALE GENOMIC DNA]</scope>
    <source>
        <strain evidence="1 2">LmjM3</strain>
    </source>
</reference>
<organism evidence="1 2">
    <name type="scientific">Bradyrhizobium valentinum</name>
    <dbReference type="NCBI Taxonomy" id="1518501"/>
    <lineage>
        <taxon>Bacteria</taxon>
        <taxon>Pseudomonadati</taxon>
        <taxon>Pseudomonadota</taxon>
        <taxon>Alphaproteobacteria</taxon>
        <taxon>Hyphomicrobiales</taxon>
        <taxon>Nitrobacteraceae</taxon>
        <taxon>Bradyrhizobium</taxon>
    </lineage>
</organism>
<dbReference type="RefSeq" id="WP_057854507.1">
    <property type="nucleotide sequence ID" value="NZ_LLXX01000189.1"/>
</dbReference>
<comment type="caution">
    <text evidence="1">The sequence shown here is derived from an EMBL/GenBank/DDBJ whole genome shotgun (WGS) entry which is preliminary data.</text>
</comment>
<keyword evidence="2" id="KW-1185">Reference proteome</keyword>
<evidence type="ECO:0000313" key="2">
    <source>
        <dbReference type="Proteomes" id="UP000051913"/>
    </source>
</evidence>
<proteinExistence type="predicted"/>
<dbReference type="EMBL" id="LLXX01000189">
    <property type="protein sequence ID" value="KRQ96807.1"/>
    <property type="molecule type" value="Genomic_DNA"/>
</dbReference>
<name>A0A0R3KM90_9BRAD</name>
<accession>A0A0R3KM90</accession>
<dbReference type="AlphaFoldDB" id="A0A0R3KM90"/>
<evidence type="ECO:0000313" key="1">
    <source>
        <dbReference type="EMBL" id="KRQ96807.1"/>
    </source>
</evidence>
<sequence length="91" mass="10198">MQISKPDEALQLPEGSLEVVSKTERGRVCEPYKFTSAEVVDAAGALLRENVELVGFAAQAEILAFRTNHFGWKHFEEAFALSGFRRNLKSR</sequence>
<protein>
    <submittedName>
        <fullName evidence="1">Uncharacterized protein</fullName>
    </submittedName>
</protein>
<dbReference type="Proteomes" id="UP000051913">
    <property type="component" value="Unassembled WGS sequence"/>
</dbReference>